<feature type="transmembrane region" description="Helical" evidence="7">
    <location>
        <begin position="200"/>
        <end position="221"/>
    </location>
</feature>
<keyword evidence="6 7" id="KW-0472">Membrane</keyword>
<feature type="transmembrane region" description="Helical" evidence="7">
    <location>
        <begin position="97"/>
        <end position="115"/>
    </location>
</feature>
<evidence type="ECO:0000259" key="8">
    <source>
        <dbReference type="PROSITE" id="PS50850"/>
    </source>
</evidence>
<dbReference type="PANTHER" id="PTHR43045">
    <property type="entry name" value="SHIKIMATE TRANSPORTER"/>
    <property type="match status" value="1"/>
</dbReference>
<comment type="caution">
    <text evidence="9">The sequence shown here is derived from an EMBL/GenBank/DDBJ whole genome shotgun (WGS) entry which is preliminary data.</text>
</comment>
<dbReference type="InterPro" id="IPR020846">
    <property type="entry name" value="MFS_dom"/>
</dbReference>
<keyword evidence="4 7" id="KW-0812">Transmembrane</keyword>
<dbReference type="Pfam" id="PF07690">
    <property type="entry name" value="MFS_1"/>
    <property type="match status" value="1"/>
</dbReference>
<feature type="transmembrane region" description="Helical" evidence="7">
    <location>
        <begin position="415"/>
        <end position="436"/>
    </location>
</feature>
<feature type="transmembrane region" description="Helical" evidence="7">
    <location>
        <begin position="166"/>
        <end position="188"/>
    </location>
</feature>
<feature type="transmembrane region" description="Helical" evidence="7">
    <location>
        <begin position="25"/>
        <end position="54"/>
    </location>
</feature>
<evidence type="ECO:0000256" key="2">
    <source>
        <dbReference type="ARBA" id="ARBA00022448"/>
    </source>
</evidence>
<dbReference type="InterPro" id="IPR036259">
    <property type="entry name" value="MFS_trans_sf"/>
</dbReference>
<dbReference type="PROSITE" id="PS50850">
    <property type="entry name" value="MFS"/>
    <property type="match status" value="1"/>
</dbReference>
<keyword evidence="5 7" id="KW-1133">Transmembrane helix</keyword>
<keyword evidence="10" id="KW-1185">Reference proteome</keyword>
<feature type="transmembrane region" description="Helical" evidence="7">
    <location>
        <begin position="257"/>
        <end position="275"/>
    </location>
</feature>
<organism evidence="9 10">
    <name type="scientific">Pseudonocardia nematodicida</name>
    <dbReference type="NCBI Taxonomy" id="1206997"/>
    <lineage>
        <taxon>Bacteria</taxon>
        <taxon>Bacillati</taxon>
        <taxon>Actinomycetota</taxon>
        <taxon>Actinomycetes</taxon>
        <taxon>Pseudonocardiales</taxon>
        <taxon>Pseudonocardiaceae</taxon>
        <taxon>Pseudonocardia</taxon>
    </lineage>
</organism>
<evidence type="ECO:0000256" key="3">
    <source>
        <dbReference type="ARBA" id="ARBA00022475"/>
    </source>
</evidence>
<feature type="transmembrane region" description="Helical" evidence="7">
    <location>
        <begin position="325"/>
        <end position="345"/>
    </location>
</feature>
<accession>A0ABV1KB12</accession>
<feature type="transmembrane region" description="Helical" evidence="7">
    <location>
        <begin position="66"/>
        <end position="85"/>
    </location>
</feature>
<dbReference type="SUPFAM" id="SSF103473">
    <property type="entry name" value="MFS general substrate transporter"/>
    <property type="match status" value="1"/>
</dbReference>
<comment type="subcellular location">
    <subcellularLocation>
        <location evidence="1">Cell membrane</location>
        <topology evidence="1">Multi-pass membrane protein</topology>
    </subcellularLocation>
</comment>
<protein>
    <submittedName>
        <fullName evidence="9">MFS transporter</fullName>
    </submittedName>
</protein>
<evidence type="ECO:0000313" key="10">
    <source>
        <dbReference type="Proteomes" id="UP001494902"/>
    </source>
</evidence>
<feature type="transmembrane region" description="Helical" evidence="7">
    <location>
        <begin position="387"/>
        <end position="409"/>
    </location>
</feature>
<sequence>MTRGDTTTGREPRSDRLTGRDRRSLGAAVLGWTVDMYDLLVILHVASYVAVAFFPSEGSPLLGLTATYAAFAVSLVVRPLGALVFGSLADRTGRRRAMAISVLGAGLATAAMGFLPGVASIGIAAPVLLLVLRVAQGLFVGGITASTHTLATETLPERWRGMAAGLIKGGGASLAVVLINLIMIGLVAVQGQETFAAWGWRILFVVALLGSAANLLVLIKVEESPAFVERRAQLAAQGPGTPAPSPVTALFSARWRMLTLATVAIVFTASAPYYLTTGILPTVYKQALGLEQSAASAFLIINVVLSATIAVLCGHLSQRIGRRPVFVTSGVACLVLIPGLYLVMASGPADWLLLVCGALMVMASGAISAPLIIFINELFPTEIRSTATAFSWNVGYGLSGMLPTFVTAVSSGVEAIIPVLIGTSLVLAIGFLALMAKTRETRGALETA</sequence>
<evidence type="ECO:0000256" key="5">
    <source>
        <dbReference type="ARBA" id="ARBA00022989"/>
    </source>
</evidence>
<dbReference type="Proteomes" id="UP001494902">
    <property type="component" value="Unassembled WGS sequence"/>
</dbReference>
<evidence type="ECO:0000256" key="6">
    <source>
        <dbReference type="ARBA" id="ARBA00023136"/>
    </source>
</evidence>
<keyword evidence="2" id="KW-0813">Transport</keyword>
<dbReference type="RefSeq" id="WP_349298127.1">
    <property type="nucleotide sequence ID" value="NZ_JBEDNQ010000004.1"/>
</dbReference>
<gene>
    <name evidence="9" type="ORF">WIS52_11275</name>
</gene>
<dbReference type="EMBL" id="JBEDNQ010000004">
    <property type="protein sequence ID" value="MEQ3551053.1"/>
    <property type="molecule type" value="Genomic_DNA"/>
</dbReference>
<evidence type="ECO:0000256" key="1">
    <source>
        <dbReference type="ARBA" id="ARBA00004651"/>
    </source>
</evidence>
<proteinExistence type="predicted"/>
<dbReference type="InterPro" id="IPR011701">
    <property type="entry name" value="MFS"/>
</dbReference>
<feature type="transmembrane region" description="Helical" evidence="7">
    <location>
        <begin position="121"/>
        <end position="145"/>
    </location>
</feature>
<evidence type="ECO:0000313" key="9">
    <source>
        <dbReference type="EMBL" id="MEQ3551053.1"/>
    </source>
</evidence>
<dbReference type="Gene3D" id="1.20.1250.20">
    <property type="entry name" value="MFS general substrate transporter like domains"/>
    <property type="match status" value="2"/>
</dbReference>
<feature type="transmembrane region" description="Helical" evidence="7">
    <location>
        <begin position="351"/>
        <end position="375"/>
    </location>
</feature>
<evidence type="ECO:0000256" key="4">
    <source>
        <dbReference type="ARBA" id="ARBA00022692"/>
    </source>
</evidence>
<feature type="domain" description="Major facilitator superfamily (MFS) profile" evidence="8">
    <location>
        <begin position="24"/>
        <end position="442"/>
    </location>
</feature>
<name>A0ABV1KB12_9PSEU</name>
<keyword evidence="3" id="KW-1003">Cell membrane</keyword>
<feature type="transmembrane region" description="Helical" evidence="7">
    <location>
        <begin position="295"/>
        <end position="313"/>
    </location>
</feature>
<evidence type="ECO:0000256" key="7">
    <source>
        <dbReference type="SAM" id="Phobius"/>
    </source>
</evidence>
<dbReference type="PANTHER" id="PTHR43045:SF1">
    <property type="entry name" value="SHIKIMATE TRANSPORTER"/>
    <property type="match status" value="1"/>
</dbReference>
<reference evidence="9 10" key="1">
    <citation type="submission" date="2024-03" db="EMBL/GenBank/DDBJ databases">
        <title>Draft genome sequence of Pseudonocardia nematodicida JCM 31783.</title>
        <authorList>
            <person name="Butdee W."/>
            <person name="Duangmal K."/>
        </authorList>
    </citation>
    <scope>NUCLEOTIDE SEQUENCE [LARGE SCALE GENOMIC DNA]</scope>
    <source>
        <strain evidence="9 10">JCM 31783</strain>
    </source>
</reference>